<dbReference type="GO" id="GO:0016887">
    <property type="term" value="F:ATP hydrolysis activity"/>
    <property type="evidence" value="ECO:0007669"/>
    <property type="project" value="InterPro"/>
</dbReference>
<feature type="domain" description="ABC transporter" evidence="5">
    <location>
        <begin position="6"/>
        <end position="233"/>
    </location>
</feature>
<dbReference type="PROSITE" id="PS50893">
    <property type="entry name" value="ABC_TRANSPORTER_2"/>
    <property type="match status" value="1"/>
</dbReference>
<accession>A0A084SSI2</accession>
<evidence type="ECO:0000313" key="6">
    <source>
        <dbReference type="EMBL" id="KFA91417.1"/>
    </source>
</evidence>
<evidence type="ECO:0000259" key="5">
    <source>
        <dbReference type="PROSITE" id="PS50893"/>
    </source>
</evidence>
<dbReference type="Proteomes" id="UP000028547">
    <property type="component" value="Unassembled WGS sequence"/>
</dbReference>
<evidence type="ECO:0000313" key="7">
    <source>
        <dbReference type="Proteomes" id="UP000028547"/>
    </source>
</evidence>
<dbReference type="PANTHER" id="PTHR43335:SF11">
    <property type="entry name" value="ABC TRANSPORTER RELATED"/>
    <property type="match status" value="1"/>
</dbReference>
<dbReference type="Gene3D" id="3.40.50.300">
    <property type="entry name" value="P-loop containing nucleotide triphosphate hydrolases"/>
    <property type="match status" value="1"/>
</dbReference>
<evidence type="ECO:0000256" key="4">
    <source>
        <dbReference type="ARBA" id="ARBA00022840"/>
    </source>
</evidence>
<keyword evidence="2" id="KW-0813">Transport</keyword>
<dbReference type="SMART" id="SM00382">
    <property type="entry name" value="AAA"/>
    <property type="match status" value="1"/>
</dbReference>
<name>A0A084SSI2_9BACT</name>
<dbReference type="RefSeq" id="WP_043398457.1">
    <property type="nucleotide sequence ID" value="NZ_JPMI01000142.1"/>
</dbReference>
<dbReference type="InterPro" id="IPR027417">
    <property type="entry name" value="P-loop_NTPase"/>
</dbReference>
<comment type="similarity">
    <text evidence="1">Belongs to the ABC transporter superfamily.</text>
</comment>
<dbReference type="SUPFAM" id="SSF52540">
    <property type="entry name" value="P-loop containing nucleoside triphosphate hydrolases"/>
    <property type="match status" value="1"/>
</dbReference>
<dbReference type="AlphaFoldDB" id="A0A084SSI2"/>
<dbReference type="EMBL" id="JPMI01000142">
    <property type="protein sequence ID" value="KFA91417.1"/>
    <property type="molecule type" value="Genomic_DNA"/>
</dbReference>
<dbReference type="InterPro" id="IPR003593">
    <property type="entry name" value="AAA+_ATPase"/>
</dbReference>
<proteinExistence type="inferred from homology"/>
<dbReference type="InterPro" id="IPR003439">
    <property type="entry name" value="ABC_transporter-like_ATP-bd"/>
</dbReference>
<gene>
    <name evidence="6" type="ORF">Q664_21610</name>
</gene>
<keyword evidence="4 6" id="KW-0067">ATP-binding</keyword>
<dbReference type="Pfam" id="PF00005">
    <property type="entry name" value="ABC_tran"/>
    <property type="match status" value="1"/>
</dbReference>
<reference evidence="6 7" key="1">
    <citation type="submission" date="2014-07" db="EMBL/GenBank/DDBJ databases">
        <title>Draft Genome Sequence of Gephyronic Acid Producer, Cystobacter violaceus Strain Cb vi76.</title>
        <authorList>
            <person name="Stevens D.C."/>
            <person name="Young J."/>
            <person name="Carmichael R."/>
            <person name="Tan J."/>
            <person name="Taylor R.E."/>
        </authorList>
    </citation>
    <scope>NUCLEOTIDE SEQUENCE [LARGE SCALE GENOMIC DNA]</scope>
    <source>
        <strain evidence="6 7">Cb vi76</strain>
    </source>
</reference>
<evidence type="ECO:0000256" key="1">
    <source>
        <dbReference type="ARBA" id="ARBA00005417"/>
    </source>
</evidence>
<dbReference type="PANTHER" id="PTHR43335">
    <property type="entry name" value="ABC TRANSPORTER, ATP-BINDING PROTEIN"/>
    <property type="match status" value="1"/>
</dbReference>
<dbReference type="GO" id="GO:0005524">
    <property type="term" value="F:ATP binding"/>
    <property type="evidence" value="ECO:0007669"/>
    <property type="project" value="UniProtKB-KW"/>
</dbReference>
<dbReference type="CDD" id="cd03230">
    <property type="entry name" value="ABC_DR_subfamily_A"/>
    <property type="match status" value="1"/>
</dbReference>
<protein>
    <submittedName>
        <fullName evidence="6">ABC transporter ATP-binding protein</fullName>
    </submittedName>
</protein>
<comment type="caution">
    <text evidence="6">The sequence shown here is derived from an EMBL/GenBank/DDBJ whole genome shotgun (WGS) entry which is preliminary data.</text>
</comment>
<sequence length="304" mass="32769">MSERAIEIVEVTRRFGPKVAVDGVSMTVNRGEVYGLIGPNGAGKTTTFSMMCGYLRPSSGTLRVMGVDPRVDGSLKGKIGVLPQDAILPGGWKVGPLLTYWGRLGGVANPEQEARTCLERVGLIEAWDVETHALSHGMAKRTALAQALMGSPPLVLLDEPTAGLDPRIANQVRQVIRELKDQHTTVVVSSHNLQELEQLCDAAAILDRGKLAQAGTMTELTGQSAEFRVQVARGTVIIPELEALPGVTSARMEGETLLHVRFDGQAHQPEEVISRVVGHLLQTGVLILGVSRGRRLEERVLQLT</sequence>
<keyword evidence="3" id="KW-0547">Nucleotide-binding</keyword>
<organism evidence="6 7">
    <name type="scientific">Archangium violaceum Cb vi76</name>
    <dbReference type="NCBI Taxonomy" id="1406225"/>
    <lineage>
        <taxon>Bacteria</taxon>
        <taxon>Pseudomonadati</taxon>
        <taxon>Myxococcota</taxon>
        <taxon>Myxococcia</taxon>
        <taxon>Myxococcales</taxon>
        <taxon>Cystobacterineae</taxon>
        <taxon>Archangiaceae</taxon>
        <taxon>Archangium</taxon>
    </lineage>
</organism>
<evidence type="ECO:0000256" key="3">
    <source>
        <dbReference type="ARBA" id="ARBA00022741"/>
    </source>
</evidence>
<evidence type="ECO:0000256" key="2">
    <source>
        <dbReference type="ARBA" id="ARBA00022448"/>
    </source>
</evidence>